<dbReference type="InterPro" id="IPR006068">
    <property type="entry name" value="ATPase_P-typ_cation-transptr_C"/>
</dbReference>
<keyword evidence="9 10" id="KW-0472">Membrane</keyword>
<evidence type="ECO:0000256" key="8">
    <source>
        <dbReference type="ARBA" id="ARBA00022989"/>
    </source>
</evidence>
<dbReference type="AlphaFoldDB" id="A0A6P6Y9I8"/>
<comment type="subcellular location">
    <subcellularLocation>
        <location evidence="1">Endomembrane system</location>
        <topology evidence="1">Multi-pass membrane protein</topology>
    </subcellularLocation>
</comment>
<evidence type="ECO:0000256" key="3">
    <source>
        <dbReference type="ARBA" id="ARBA00022723"/>
    </source>
</evidence>
<accession>A0A6P6Y9I8</accession>
<organism evidence="13 14">
    <name type="scientific">Dermatophagoides pteronyssinus</name>
    <name type="common">European house dust mite</name>
    <dbReference type="NCBI Taxonomy" id="6956"/>
    <lineage>
        <taxon>Eukaryota</taxon>
        <taxon>Metazoa</taxon>
        <taxon>Ecdysozoa</taxon>
        <taxon>Arthropoda</taxon>
        <taxon>Chelicerata</taxon>
        <taxon>Arachnida</taxon>
        <taxon>Acari</taxon>
        <taxon>Acariformes</taxon>
        <taxon>Sarcoptiformes</taxon>
        <taxon>Astigmata</taxon>
        <taxon>Psoroptidia</taxon>
        <taxon>Analgoidea</taxon>
        <taxon>Pyroglyphidae</taxon>
        <taxon>Dermatophagoidinae</taxon>
        <taxon>Dermatophagoides</taxon>
    </lineage>
</organism>
<dbReference type="Gene3D" id="3.40.1110.10">
    <property type="entry name" value="Calcium-transporting ATPase, cytoplasmic domain N"/>
    <property type="match status" value="1"/>
</dbReference>
<dbReference type="InterPro" id="IPR004014">
    <property type="entry name" value="ATPase_P-typ_cation-transptr_N"/>
</dbReference>
<dbReference type="GO" id="GO:0005524">
    <property type="term" value="F:ATP binding"/>
    <property type="evidence" value="ECO:0007669"/>
    <property type="project" value="UniProtKB-KW"/>
</dbReference>
<dbReference type="SFLD" id="SFLDG00002">
    <property type="entry name" value="C1.7:_P-type_atpase_like"/>
    <property type="match status" value="1"/>
</dbReference>
<keyword evidence="8 10" id="KW-1133">Transmembrane helix</keyword>
<dbReference type="SUPFAM" id="SSF56784">
    <property type="entry name" value="HAD-like"/>
    <property type="match status" value="1"/>
</dbReference>
<dbReference type="Pfam" id="PF00690">
    <property type="entry name" value="Cation_ATPase_N"/>
    <property type="match status" value="1"/>
</dbReference>
<keyword evidence="5" id="KW-0067">ATP-binding</keyword>
<dbReference type="SFLD" id="SFLDF00027">
    <property type="entry name" value="p-type_atpase"/>
    <property type="match status" value="1"/>
</dbReference>
<keyword evidence="4" id="KW-0547">Nucleotide-binding</keyword>
<dbReference type="InterPro" id="IPR036412">
    <property type="entry name" value="HAD-like_sf"/>
</dbReference>
<keyword evidence="13" id="KW-1185">Reference proteome</keyword>
<dbReference type="InterPro" id="IPR044492">
    <property type="entry name" value="P_typ_ATPase_HD_dom"/>
</dbReference>
<feature type="transmembrane region" description="Helical" evidence="10">
    <location>
        <begin position="913"/>
        <end position="936"/>
    </location>
</feature>
<evidence type="ECO:0000313" key="13">
    <source>
        <dbReference type="Proteomes" id="UP000515146"/>
    </source>
</evidence>
<keyword evidence="2 10" id="KW-0812">Transmembrane</keyword>
<dbReference type="Pfam" id="PF00689">
    <property type="entry name" value="Cation_ATPase_C"/>
    <property type="match status" value="1"/>
</dbReference>
<dbReference type="InterPro" id="IPR001757">
    <property type="entry name" value="P_typ_ATPase"/>
</dbReference>
<dbReference type="InterPro" id="IPR023214">
    <property type="entry name" value="HAD_sf"/>
</dbReference>
<dbReference type="SFLD" id="SFLDS00003">
    <property type="entry name" value="Haloacid_Dehalogenase"/>
    <property type="match status" value="1"/>
</dbReference>
<evidence type="ECO:0000256" key="10">
    <source>
        <dbReference type="SAM" id="Phobius"/>
    </source>
</evidence>
<dbReference type="Pfam" id="PF13246">
    <property type="entry name" value="Cation_ATPase"/>
    <property type="match status" value="1"/>
</dbReference>
<feature type="transmembrane region" description="Helical" evidence="10">
    <location>
        <begin position="880"/>
        <end position="901"/>
    </location>
</feature>
<evidence type="ECO:0000256" key="6">
    <source>
        <dbReference type="ARBA" id="ARBA00022842"/>
    </source>
</evidence>
<dbReference type="PANTHER" id="PTHR24093">
    <property type="entry name" value="CATION TRANSPORTING ATPASE"/>
    <property type="match status" value="1"/>
</dbReference>
<feature type="domain" description="Cation-transporting P-type ATPase N-terminal" evidence="12">
    <location>
        <begin position="58"/>
        <end position="125"/>
    </location>
</feature>
<evidence type="ECO:0000256" key="2">
    <source>
        <dbReference type="ARBA" id="ARBA00022692"/>
    </source>
</evidence>
<dbReference type="Proteomes" id="UP000515146">
    <property type="component" value="Unplaced"/>
</dbReference>
<evidence type="ECO:0000313" key="14">
    <source>
        <dbReference type="RefSeq" id="XP_027201975.1"/>
    </source>
</evidence>
<feature type="transmembrane region" description="Helical" evidence="10">
    <location>
        <begin position="227"/>
        <end position="249"/>
    </location>
</feature>
<dbReference type="InterPro" id="IPR023298">
    <property type="entry name" value="ATPase_P-typ_TM_dom_sf"/>
</dbReference>
<keyword evidence="7" id="KW-1278">Translocase</keyword>
<evidence type="ECO:0000256" key="5">
    <source>
        <dbReference type="ARBA" id="ARBA00022840"/>
    </source>
</evidence>
<proteinExistence type="predicted"/>
<dbReference type="GO" id="GO:0012505">
    <property type="term" value="C:endomembrane system"/>
    <property type="evidence" value="ECO:0007669"/>
    <property type="project" value="UniProtKB-SubCell"/>
</dbReference>
<dbReference type="PROSITE" id="PS00154">
    <property type="entry name" value="ATPASE_E1_E2"/>
    <property type="match status" value="1"/>
</dbReference>
<dbReference type="GO" id="GO:0046872">
    <property type="term" value="F:metal ion binding"/>
    <property type="evidence" value="ECO:0007669"/>
    <property type="project" value="UniProtKB-KW"/>
</dbReference>
<dbReference type="Pfam" id="PF08282">
    <property type="entry name" value="Hydrolase_3"/>
    <property type="match status" value="1"/>
</dbReference>
<reference evidence="14" key="1">
    <citation type="submission" date="2025-08" db="UniProtKB">
        <authorList>
            <consortium name="RefSeq"/>
        </authorList>
    </citation>
    <scope>IDENTIFICATION</scope>
    <source>
        <strain evidence="14">Airmid</strain>
    </source>
</reference>
<dbReference type="RefSeq" id="XP_027201975.1">
    <property type="nucleotide sequence ID" value="XM_027346174.1"/>
</dbReference>
<feature type="transmembrane region" description="Helical" evidence="10">
    <location>
        <begin position="153"/>
        <end position="173"/>
    </location>
</feature>
<protein>
    <submittedName>
        <fullName evidence="14">Plasma membrane calcium-transporting ATPase 2-like isoform X3</fullName>
    </submittedName>
</protein>
<dbReference type="PANTHER" id="PTHR24093:SF369">
    <property type="entry name" value="CALCIUM-TRANSPORTING ATPASE"/>
    <property type="match status" value="1"/>
</dbReference>
<dbReference type="InterPro" id="IPR023299">
    <property type="entry name" value="ATPase_P-typ_cyto_dom_N"/>
</dbReference>
<dbReference type="OrthoDB" id="6494305at2759"/>
<dbReference type="NCBIfam" id="TIGR01494">
    <property type="entry name" value="ATPase_P-type"/>
    <property type="match status" value="2"/>
</dbReference>
<dbReference type="GO" id="GO:0005388">
    <property type="term" value="F:P-type calcium transporter activity"/>
    <property type="evidence" value="ECO:0007669"/>
    <property type="project" value="TreeGrafter"/>
</dbReference>
<dbReference type="SUPFAM" id="SSF81660">
    <property type="entry name" value="Metal cation-transporting ATPase, ATP-binding domain N"/>
    <property type="match status" value="1"/>
</dbReference>
<feature type="transmembrane region" description="Helical" evidence="10">
    <location>
        <begin position="734"/>
        <end position="753"/>
    </location>
</feature>
<dbReference type="GO" id="GO:0005886">
    <property type="term" value="C:plasma membrane"/>
    <property type="evidence" value="ECO:0007669"/>
    <property type="project" value="TreeGrafter"/>
</dbReference>
<keyword evidence="6" id="KW-0460">Magnesium</keyword>
<dbReference type="Gene3D" id="3.40.50.1000">
    <property type="entry name" value="HAD superfamily/HAD-like"/>
    <property type="match status" value="1"/>
</dbReference>
<evidence type="ECO:0000259" key="12">
    <source>
        <dbReference type="Pfam" id="PF00690"/>
    </source>
</evidence>
<feature type="transmembrane region" description="Helical" evidence="10">
    <location>
        <begin position="843"/>
        <end position="859"/>
    </location>
</feature>
<feature type="transmembrane region" description="Helical" evidence="10">
    <location>
        <begin position="797"/>
        <end position="823"/>
    </location>
</feature>
<evidence type="ECO:0000256" key="9">
    <source>
        <dbReference type="ARBA" id="ARBA00023136"/>
    </source>
</evidence>
<dbReference type="PRINTS" id="PR00119">
    <property type="entry name" value="CATATPASE"/>
</dbReference>
<dbReference type="Gene3D" id="1.20.1110.10">
    <property type="entry name" value="Calcium-transporting ATPase, transmembrane domain"/>
    <property type="match status" value="1"/>
</dbReference>
<evidence type="ECO:0000256" key="1">
    <source>
        <dbReference type="ARBA" id="ARBA00004127"/>
    </source>
</evidence>
<dbReference type="GO" id="GO:0016887">
    <property type="term" value="F:ATP hydrolysis activity"/>
    <property type="evidence" value="ECO:0007669"/>
    <property type="project" value="InterPro"/>
</dbReference>
<dbReference type="SUPFAM" id="SSF81665">
    <property type="entry name" value="Calcium ATPase, transmembrane domain M"/>
    <property type="match status" value="1"/>
</dbReference>
<name>A0A6P6Y9I8_DERPT</name>
<dbReference type="FunFam" id="1.20.1110.10:FF:000001">
    <property type="entry name" value="Calcium-transporting ATPase"/>
    <property type="match status" value="1"/>
</dbReference>
<feature type="transmembrane region" description="Helical" evidence="10">
    <location>
        <begin position="185"/>
        <end position="207"/>
    </location>
</feature>
<sequence>MLRNCFQTIFHSSLSVRDSLKSLKSIKSTRTFDVTSKELAQLMEYRGLESIQKVKEFGSINGLCMKLHISLDKGLDTTGDDIKLRKQVFGSNKLTEITSKSFHSLIFEALQEKTMVMLEICALVSLALSFYHPSNESSDDQNLYSEQINKDRYGYIESVAIWLSIMITVFVMATSEYGKEAKFRGISIAIITIVMLIVRSCIVEFAIKKEKLAYKHIKEFFDHVITGITILVVAVPEGLPLAVSLSLAYSVKQMMRDNNLVRHIDACETMGNATTVCSDKTGTLTANKMTAVQCYAFGIYYTKLSKRQLDFNFKIDNDNDYNDKNVSKIDKNTNTNKSNKDKHIAVHILAQNIALNSAYTSRIARDENNLIRQYGNKTECALLGFLYKLQYDYAKLRQEFPVNQIHRVFAFNSMRKLMRTIIKLPDDQGFRLLAKGASEIILRKCSFIIGVNGKLLRLNMIEKNKITQKVLKVMALNGLRTICLAYVDYIFQNDDDDDTTTTNTTNDEKKTTTNKSNCKMIKRNTEPDWDDEESYSNMTFLAVVGIEDPIRIDVAQAIKKFQKSGITVRMVTGDNIDTARSIAIKCGIINHSDNCNNSRNKQNQFMILDGKQFNQMIRNDTGEIDQDLFDQIWPNLRVLARSSPMDKYILVKHIIASKITSAREVVAVTGDGTNDAPALKMADVGFAMGIAGTEVAKEASDIILTDDNFSSIIKSVIWGRNVYDSIAKFIQFQLTVNIVAVLICFVSACIIQESPLRPVQMLWVNLIMDTLGSLALSTEEPDKSVLLRKPYGRNKPLISINMLKIIVGNALYQLIILIVFLFYGPQWLDFDSGLQFSRNTPTVHFTMLFNIFVMMTLFNEINSRKINGDRNVFEGLASNWMFCSIFSGTFFIQVCIVQFGSIWFNTSPLDLSQWLWCLAFGISIMIWGQIITTLTLKTSNYNWINGINNTTLTHRTATTHSTKRRNDD</sequence>
<gene>
    <name evidence="14" type="primary">LOC113795933</name>
</gene>
<feature type="domain" description="Cation-transporting P-type ATPase C-terminal" evidence="11">
    <location>
        <begin position="754"/>
        <end position="931"/>
    </location>
</feature>
<evidence type="ECO:0000259" key="11">
    <source>
        <dbReference type="Pfam" id="PF00689"/>
    </source>
</evidence>
<evidence type="ECO:0000256" key="4">
    <source>
        <dbReference type="ARBA" id="ARBA00022741"/>
    </source>
</evidence>
<keyword evidence="3" id="KW-0479">Metal-binding</keyword>
<evidence type="ECO:0000256" key="7">
    <source>
        <dbReference type="ARBA" id="ARBA00022967"/>
    </source>
</evidence>
<dbReference type="InterPro" id="IPR018303">
    <property type="entry name" value="ATPase_P-typ_P_site"/>
</dbReference>